<keyword evidence="12" id="KW-1185">Reference proteome</keyword>
<dbReference type="InterPro" id="IPR008271">
    <property type="entry name" value="Ser/Thr_kinase_AS"/>
</dbReference>
<dbReference type="AlphaFoldDB" id="A0A9W6R1L4"/>
<keyword evidence="2" id="KW-0723">Serine/threonine-protein kinase</keyword>
<dbReference type="Gene3D" id="1.10.510.10">
    <property type="entry name" value="Transferase(Phosphotransferase) domain 1"/>
    <property type="match status" value="1"/>
</dbReference>
<evidence type="ECO:0000313" key="11">
    <source>
        <dbReference type="EMBL" id="GLY65922.1"/>
    </source>
</evidence>
<proteinExistence type="predicted"/>
<name>A0A9W6R1L4_9PSEU</name>
<keyword evidence="3" id="KW-0808">Transferase</keyword>
<reference evidence="11" key="1">
    <citation type="submission" date="2023-03" db="EMBL/GenBank/DDBJ databases">
        <title>Amycolatopsis taiwanensis NBRC 103393.</title>
        <authorList>
            <person name="Ichikawa N."/>
            <person name="Sato H."/>
            <person name="Tonouchi N."/>
        </authorList>
    </citation>
    <scope>NUCLEOTIDE SEQUENCE</scope>
    <source>
        <strain evidence="11">NBRC 103393</strain>
    </source>
</reference>
<dbReference type="Gene3D" id="3.30.200.20">
    <property type="entry name" value="Phosphorylase Kinase, domain 1"/>
    <property type="match status" value="1"/>
</dbReference>
<keyword evidence="5" id="KW-0418">Kinase</keyword>
<feature type="region of interest" description="Disordered" evidence="8">
    <location>
        <begin position="418"/>
        <end position="469"/>
    </location>
</feature>
<keyword evidence="9" id="KW-0472">Membrane</keyword>
<dbReference type="GO" id="GO:0005524">
    <property type="term" value="F:ATP binding"/>
    <property type="evidence" value="ECO:0007669"/>
    <property type="project" value="UniProtKB-UniRule"/>
</dbReference>
<protein>
    <recommendedName>
        <fullName evidence="1">non-specific serine/threonine protein kinase</fullName>
        <ecNumber evidence="1">2.7.11.1</ecNumber>
    </recommendedName>
</protein>
<dbReference type="GO" id="GO:0004674">
    <property type="term" value="F:protein serine/threonine kinase activity"/>
    <property type="evidence" value="ECO:0007669"/>
    <property type="project" value="UniProtKB-KW"/>
</dbReference>
<dbReference type="InterPro" id="IPR017441">
    <property type="entry name" value="Protein_kinase_ATP_BS"/>
</dbReference>
<feature type="compositionally biased region" description="Basic and acidic residues" evidence="8">
    <location>
        <begin position="1"/>
        <end position="17"/>
    </location>
</feature>
<evidence type="ECO:0000259" key="10">
    <source>
        <dbReference type="PROSITE" id="PS50011"/>
    </source>
</evidence>
<gene>
    <name evidence="11" type="ORF">Atai01_25410</name>
</gene>
<keyword evidence="4 7" id="KW-0547">Nucleotide-binding</keyword>
<evidence type="ECO:0000256" key="9">
    <source>
        <dbReference type="SAM" id="Phobius"/>
    </source>
</evidence>
<dbReference type="Pfam" id="PF00069">
    <property type="entry name" value="Pkinase"/>
    <property type="match status" value="1"/>
</dbReference>
<dbReference type="PROSITE" id="PS50011">
    <property type="entry name" value="PROTEIN_KINASE_DOM"/>
    <property type="match status" value="1"/>
</dbReference>
<evidence type="ECO:0000256" key="1">
    <source>
        <dbReference type="ARBA" id="ARBA00012513"/>
    </source>
</evidence>
<dbReference type="InterPro" id="IPR000719">
    <property type="entry name" value="Prot_kinase_dom"/>
</dbReference>
<organism evidence="11 12">
    <name type="scientific">Amycolatopsis taiwanensis</name>
    <dbReference type="NCBI Taxonomy" id="342230"/>
    <lineage>
        <taxon>Bacteria</taxon>
        <taxon>Bacillati</taxon>
        <taxon>Actinomycetota</taxon>
        <taxon>Actinomycetes</taxon>
        <taxon>Pseudonocardiales</taxon>
        <taxon>Pseudonocardiaceae</taxon>
        <taxon>Amycolatopsis</taxon>
    </lineage>
</organism>
<dbReference type="PANTHER" id="PTHR43289">
    <property type="entry name" value="MITOGEN-ACTIVATED PROTEIN KINASE KINASE KINASE 20-RELATED"/>
    <property type="match status" value="1"/>
</dbReference>
<dbReference type="PROSITE" id="PS00107">
    <property type="entry name" value="PROTEIN_KINASE_ATP"/>
    <property type="match status" value="1"/>
</dbReference>
<dbReference type="EMBL" id="BSTI01000005">
    <property type="protein sequence ID" value="GLY65922.1"/>
    <property type="molecule type" value="Genomic_DNA"/>
</dbReference>
<dbReference type="Proteomes" id="UP001165136">
    <property type="component" value="Unassembled WGS sequence"/>
</dbReference>
<evidence type="ECO:0000256" key="4">
    <source>
        <dbReference type="ARBA" id="ARBA00022741"/>
    </source>
</evidence>
<dbReference type="SUPFAM" id="SSF56112">
    <property type="entry name" value="Protein kinase-like (PK-like)"/>
    <property type="match status" value="1"/>
</dbReference>
<feature type="binding site" evidence="7">
    <location>
        <position position="150"/>
    </location>
    <ligand>
        <name>ATP</name>
        <dbReference type="ChEBI" id="CHEBI:30616"/>
    </ligand>
</feature>
<dbReference type="CDD" id="cd14014">
    <property type="entry name" value="STKc_PknB_like"/>
    <property type="match status" value="1"/>
</dbReference>
<evidence type="ECO:0000256" key="8">
    <source>
        <dbReference type="SAM" id="MobiDB-lite"/>
    </source>
</evidence>
<evidence type="ECO:0000256" key="6">
    <source>
        <dbReference type="ARBA" id="ARBA00022840"/>
    </source>
</evidence>
<feature type="compositionally biased region" description="Polar residues" evidence="8">
    <location>
        <begin position="418"/>
        <end position="435"/>
    </location>
</feature>
<evidence type="ECO:0000256" key="5">
    <source>
        <dbReference type="ARBA" id="ARBA00022777"/>
    </source>
</evidence>
<evidence type="ECO:0000256" key="7">
    <source>
        <dbReference type="PROSITE-ProRule" id="PRU10141"/>
    </source>
</evidence>
<feature type="transmembrane region" description="Helical" evidence="9">
    <location>
        <begin position="393"/>
        <end position="414"/>
    </location>
</feature>
<keyword evidence="9" id="KW-1133">Transmembrane helix</keyword>
<evidence type="ECO:0000313" key="12">
    <source>
        <dbReference type="Proteomes" id="UP001165136"/>
    </source>
</evidence>
<feature type="region of interest" description="Disordered" evidence="8">
    <location>
        <begin position="1"/>
        <end position="114"/>
    </location>
</feature>
<evidence type="ECO:0000256" key="3">
    <source>
        <dbReference type="ARBA" id="ARBA00022679"/>
    </source>
</evidence>
<dbReference type="PANTHER" id="PTHR43289:SF6">
    <property type="entry name" value="SERINE_THREONINE-PROTEIN KINASE NEKL-3"/>
    <property type="match status" value="1"/>
</dbReference>
<feature type="compositionally biased region" description="Low complexity" evidence="8">
    <location>
        <begin position="100"/>
        <end position="111"/>
    </location>
</feature>
<dbReference type="SMART" id="SM00220">
    <property type="entry name" value="S_TKc"/>
    <property type="match status" value="1"/>
</dbReference>
<dbReference type="EC" id="2.7.11.1" evidence="1"/>
<feature type="domain" description="Protein kinase" evidence="10">
    <location>
        <begin position="121"/>
        <end position="380"/>
    </location>
</feature>
<evidence type="ECO:0000256" key="2">
    <source>
        <dbReference type="ARBA" id="ARBA00022527"/>
    </source>
</evidence>
<dbReference type="InterPro" id="IPR011009">
    <property type="entry name" value="Kinase-like_dom_sf"/>
</dbReference>
<feature type="compositionally biased region" description="Low complexity" evidence="8">
    <location>
        <begin position="442"/>
        <end position="469"/>
    </location>
</feature>
<accession>A0A9W6R1L4</accession>
<keyword evidence="9" id="KW-0812">Transmembrane</keyword>
<dbReference type="PROSITE" id="PS00108">
    <property type="entry name" value="PROTEIN_KINASE_ST"/>
    <property type="match status" value="1"/>
</dbReference>
<comment type="caution">
    <text evidence="11">The sequence shown here is derived from an EMBL/GenBank/DDBJ whole genome shotgun (WGS) entry which is preliminary data.</text>
</comment>
<sequence length="573" mass="60013">MTGERAADETPEDRESPAPDEQSNAPAEEKPFQDSTSATDADPATPETSEPVTNVPADSDALTDGAATDTSPVEPSLTDESTAEKEPPANAAATEPSVTAPPATDAPAPTTEQDRLIADRYRIVRRIGAGAMGVVYLGHDQVLDRTVALKELLLSPTFSKDEAEHARKRSFREARLSARLQHRHAITVFNVVEDDGKPVLVMEYLASKSLAETLAEQRSLPPEQVARIGAEAASALAAAHEAGIVHRDVKPGNILIGENGCTKITDFGISRATDDGTLTGSGHFAGTPAFLAPEAARGEQPSQAADVFSLGATLYTAVEGRFPYGQIENQMALLYAAAAGRYTPPSQAGPLTGVLTRMMALDPAERPTMAEAARELAGVLTPEPPPRRSRRKLFAGLSLVVVVAAAVTAALILLPGTKNQNAAPPANSPSMTATAPPSELNVSPSAPPTSTHTTVTTTTVTTAPPASSSAGSLVDAVAEYYPLLNGNLDAAWARLGPDLQKVGRSGYARYWSDKTAVAVVGTPEQIGQNTVKVTIQYNWNGSRVQETHTLGMIVVDGKPLINTDPGVPHTTVG</sequence>
<keyword evidence="6 7" id="KW-0067">ATP-binding</keyword>